<organism evidence="1">
    <name type="scientific">Emiliania huxleyi</name>
    <name type="common">Coccolithophore</name>
    <name type="synonym">Pontosphaera huxleyi</name>
    <dbReference type="NCBI Taxonomy" id="2903"/>
    <lineage>
        <taxon>Eukaryota</taxon>
        <taxon>Haptista</taxon>
        <taxon>Haptophyta</taxon>
        <taxon>Prymnesiophyceae</taxon>
        <taxon>Isochrysidales</taxon>
        <taxon>Noelaerhabdaceae</taxon>
        <taxon>Emiliania</taxon>
    </lineage>
</organism>
<name>A0A7S3T0Y4_EMIHU</name>
<sequence>MAAALGRAGAPQLKRLCLGSNAIGEGGVGALDAALLRRAAMIGDESMLARRGQTRGQTPLEIDYSRLTKEGAKRLLARHGRSHSRTLPYGWDTLRWGPSHTLDGRAPPCPPPACVVWAW</sequence>
<accession>A0A7S3T0Y4</accession>
<dbReference type="EMBL" id="HBIR01038001">
    <property type="protein sequence ID" value="CAE0569543.1"/>
    <property type="molecule type" value="Transcribed_RNA"/>
</dbReference>
<proteinExistence type="predicted"/>
<dbReference type="AlphaFoldDB" id="A0A7S3T0Y4"/>
<gene>
    <name evidence="1" type="ORF">EHUX00137_LOCUS29673</name>
</gene>
<protein>
    <submittedName>
        <fullName evidence="1">Uncharacterized protein</fullName>
    </submittedName>
</protein>
<evidence type="ECO:0000313" key="1">
    <source>
        <dbReference type="EMBL" id="CAE0569543.1"/>
    </source>
</evidence>
<reference evidence="1" key="1">
    <citation type="submission" date="2021-01" db="EMBL/GenBank/DDBJ databases">
        <authorList>
            <person name="Corre E."/>
            <person name="Pelletier E."/>
            <person name="Niang G."/>
            <person name="Scheremetjew M."/>
            <person name="Finn R."/>
            <person name="Kale V."/>
            <person name="Holt S."/>
            <person name="Cochrane G."/>
            <person name="Meng A."/>
            <person name="Brown T."/>
            <person name="Cohen L."/>
        </authorList>
    </citation>
    <scope>NUCLEOTIDE SEQUENCE</scope>
    <source>
        <strain evidence="1">379</strain>
    </source>
</reference>